<dbReference type="EMBL" id="VCLA01000199">
    <property type="protein sequence ID" value="MQT05258.1"/>
    <property type="molecule type" value="Genomic_DNA"/>
</dbReference>
<evidence type="ECO:0000313" key="2">
    <source>
        <dbReference type="Proteomes" id="UP000419138"/>
    </source>
</evidence>
<gene>
    <name evidence="1" type="ORF">FF041_35690</name>
</gene>
<evidence type="ECO:0000313" key="1">
    <source>
        <dbReference type="EMBL" id="MQT05258.1"/>
    </source>
</evidence>
<name>A0A646KT41_STRJU</name>
<dbReference type="OrthoDB" id="176168at2"/>
<dbReference type="Proteomes" id="UP000419138">
    <property type="component" value="Unassembled WGS sequence"/>
</dbReference>
<proteinExistence type="predicted"/>
<protein>
    <submittedName>
        <fullName evidence="1">Uncharacterized protein</fullName>
    </submittedName>
</protein>
<organism evidence="1 2">
    <name type="scientific">Streptomyces jumonjinensis</name>
    <dbReference type="NCBI Taxonomy" id="1945"/>
    <lineage>
        <taxon>Bacteria</taxon>
        <taxon>Bacillati</taxon>
        <taxon>Actinomycetota</taxon>
        <taxon>Actinomycetes</taxon>
        <taxon>Kitasatosporales</taxon>
        <taxon>Streptomycetaceae</taxon>
        <taxon>Streptomyces</taxon>
    </lineage>
</organism>
<keyword evidence="2" id="KW-1185">Reference proteome</keyword>
<reference evidence="1 2" key="1">
    <citation type="submission" date="2019-05" db="EMBL/GenBank/DDBJ databases">
        <title>Comparative genomics and metabolomics analyses of clavulanic acid producing Streptomyces species provides insight into specialized metabolism and evolution of beta-lactam biosynthetic gene clusters.</title>
        <authorList>
            <person name="Moore M.A."/>
            <person name="Cruz-Morales P."/>
            <person name="Barona Gomez F."/>
            <person name="Kapil T."/>
        </authorList>
    </citation>
    <scope>NUCLEOTIDE SEQUENCE [LARGE SCALE GENOMIC DNA]</scope>
    <source>
        <strain evidence="1 2">NRRL 5741</strain>
    </source>
</reference>
<comment type="caution">
    <text evidence="1">The sequence shown here is derived from an EMBL/GenBank/DDBJ whole genome shotgun (WGS) entry which is preliminary data.</text>
</comment>
<accession>A0A646KT41</accession>
<dbReference type="RefSeq" id="WP_153526527.1">
    <property type="nucleotide sequence ID" value="NZ_JBEPDZ010000009.1"/>
</dbReference>
<dbReference type="AlphaFoldDB" id="A0A646KT41"/>
<sequence length="66" mass="7386">MSGTPPCGAEPPDAARELTPGDVQAWAEYHFRRTGHRRYARAVCDTVQWDPPGTDALLLMSARYRL</sequence>